<dbReference type="EMBL" id="BSYO01000009">
    <property type="protein sequence ID" value="GMH09299.1"/>
    <property type="molecule type" value="Genomic_DNA"/>
</dbReference>
<comment type="caution">
    <text evidence="1">The sequence shown here is derived from an EMBL/GenBank/DDBJ whole genome shotgun (WGS) entry which is preliminary data.</text>
</comment>
<dbReference type="Proteomes" id="UP001279734">
    <property type="component" value="Unassembled WGS sequence"/>
</dbReference>
<accession>A0AAD3XM06</accession>
<dbReference type="AlphaFoldDB" id="A0AAD3XM06"/>
<evidence type="ECO:0000313" key="1">
    <source>
        <dbReference type="EMBL" id="GMH09299.1"/>
    </source>
</evidence>
<proteinExistence type="predicted"/>
<protein>
    <submittedName>
        <fullName evidence="1">Uncharacterized protein</fullName>
    </submittedName>
</protein>
<organism evidence="1 2">
    <name type="scientific">Nepenthes gracilis</name>
    <name type="common">Slender pitcher plant</name>
    <dbReference type="NCBI Taxonomy" id="150966"/>
    <lineage>
        <taxon>Eukaryota</taxon>
        <taxon>Viridiplantae</taxon>
        <taxon>Streptophyta</taxon>
        <taxon>Embryophyta</taxon>
        <taxon>Tracheophyta</taxon>
        <taxon>Spermatophyta</taxon>
        <taxon>Magnoliopsida</taxon>
        <taxon>eudicotyledons</taxon>
        <taxon>Gunneridae</taxon>
        <taxon>Pentapetalae</taxon>
        <taxon>Caryophyllales</taxon>
        <taxon>Nepenthaceae</taxon>
        <taxon>Nepenthes</taxon>
    </lineage>
</organism>
<gene>
    <name evidence="1" type="ORF">Nepgr_011140</name>
</gene>
<keyword evidence="2" id="KW-1185">Reference proteome</keyword>
<reference evidence="1" key="1">
    <citation type="submission" date="2023-05" db="EMBL/GenBank/DDBJ databases">
        <title>Nepenthes gracilis genome sequencing.</title>
        <authorList>
            <person name="Fukushima K."/>
        </authorList>
    </citation>
    <scope>NUCLEOTIDE SEQUENCE</scope>
    <source>
        <strain evidence="1">SING2019-196</strain>
    </source>
</reference>
<sequence>MGDGQRGVGVETRGMRSIVCRRNSVSSTTAANFWEALMFNSQRFTIHVKMAKKRPIEINFQRYLHKSPSIQLRRTWPRVFYYPASQIWFAVCRPPHRTPCTDSDLCFLSKVRAKLRQRLKGGRRPVFLWGLSSSYLEACSTEFYLSFFLPTT</sequence>
<evidence type="ECO:0000313" key="2">
    <source>
        <dbReference type="Proteomes" id="UP001279734"/>
    </source>
</evidence>
<name>A0AAD3XM06_NEPGR</name>